<dbReference type="EMBL" id="CALNXK010000029">
    <property type="protein sequence ID" value="CAH3116435.1"/>
    <property type="molecule type" value="Genomic_DNA"/>
</dbReference>
<sequence length="281" mass="30681">MLLGTLQICNEELRAEEIKEICDSLNDNSIRSLSLRGCKVHDDDFKKLMESLKECESLAQLNLNLGVCNGRHRIKWLSEALAVNKCLSSLFLHGTSLGDEGLECLMPALQAHPKLQSLDFGDCQLGDEGIRQICTLLPPSEGRQGLLDLTLSANPSISPQGWTQLAIAIAANSQLCFLYLDYNNIGDNEARVLSVALAASSTLERVDLEGCNIGEKGGEMFFTVLANYPTRMVELVLTETGVSADLIGQINDCLNQKMQDSEEQESLDKSAEGEEKSKDAA</sequence>
<feature type="region of interest" description="Disordered" evidence="2">
    <location>
        <begin position="258"/>
        <end position="281"/>
    </location>
</feature>
<evidence type="ECO:0000313" key="3">
    <source>
        <dbReference type="EMBL" id="CAH3116435.1"/>
    </source>
</evidence>
<comment type="caution">
    <text evidence="3">The sequence shown here is derived from an EMBL/GenBank/DDBJ whole genome shotgun (WGS) entry which is preliminary data.</text>
</comment>
<dbReference type="PANTHER" id="PTHR24111:SF3">
    <property type="entry name" value="LEUCINE-RICH REPEAT-CONTAINING PROTEIN 73"/>
    <property type="match status" value="1"/>
</dbReference>
<dbReference type="SMART" id="SM00368">
    <property type="entry name" value="LRR_RI"/>
    <property type="match status" value="5"/>
</dbReference>
<protein>
    <submittedName>
        <fullName evidence="3">Uncharacterized protein</fullName>
    </submittedName>
</protein>
<accession>A0ABN8NQH0</accession>
<dbReference type="Pfam" id="PF13516">
    <property type="entry name" value="LRR_6"/>
    <property type="match status" value="2"/>
</dbReference>
<feature type="compositionally biased region" description="Basic and acidic residues" evidence="2">
    <location>
        <begin position="266"/>
        <end position="281"/>
    </location>
</feature>
<keyword evidence="4" id="KW-1185">Reference proteome</keyword>
<evidence type="ECO:0000313" key="4">
    <source>
        <dbReference type="Proteomes" id="UP001159405"/>
    </source>
</evidence>
<reference evidence="3 4" key="1">
    <citation type="submission" date="2022-05" db="EMBL/GenBank/DDBJ databases">
        <authorList>
            <consortium name="Genoscope - CEA"/>
            <person name="William W."/>
        </authorList>
    </citation>
    <scope>NUCLEOTIDE SEQUENCE [LARGE SCALE GENOMIC DNA]</scope>
</reference>
<name>A0ABN8NQH0_9CNID</name>
<dbReference type="PANTHER" id="PTHR24111">
    <property type="entry name" value="LEUCINE-RICH REPEAT-CONTAINING PROTEIN 34"/>
    <property type="match status" value="1"/>
</dbReference>
<dbReference type="Proteomes" id="UP001159405">
    <property type="component" value="Unassembled WGS sequence"/>
</dbReference>
<dbReference type="InterPro" id="IPR001611">
    <property type="entry name" value="Leu-rich_rpt"/>
</dbReference>
<gene>
    <name evidence="3" type="ORF">PLOB_00024386</name>
</gene>
<dbReference type="InterPro" id="IPR032675">
    <property type="entry name" value="LRR_dom_sf"/>
</dbReference>
<proteinExistence type="predicted"/>
<evidence type="ECO:0000256" key="1">
    <source>
        <dbReference type="ARBA" id="ARBA00022737"/>
    </source>
</evidence>
<dbReference type="InterPro" id="IPR052201">
    <property type="entry name" value="LRR-containing_regulator"/>
</dbReference>
<keyword evidence="1" id="KW-0677">Repeat</keyword>
<dbReference type="SUPFAM" id="SSF52047">
    <property type="entry name" value="RNI-like"/>
    <property type="match status" value="1"/>
</dbReference>
<evidence type="ECO:0000256" key="2">
    <source>
        <dbReference type="SAM" id="MobiDB-lite"/>
    </source>
</evidence>
<dbReference type="Gene3D" id="3.80.10.10">
    <property type="entry name" value="Ribonuclease Inhibitor"/>
    <property type="match status" value="3"/>
</dbReference>
<organism evidence="3 4">
    <name type="scientific">Porites lobata</name>
    <dbReference type="NCBI Taxonomy" id="104759"/>
    <lineage>
        <taxon>Eukaryota</taxon>
        <taxon>Metazoa</taxon>
        <taxon>Cnidaria</taxon>
        <taxon>Anthozoa</taxon>
        <taxon>Hexacorallia</taxon>
        <taxon>Scleractinia</taxon>
        <taxon>Fungiina</taxon>
        <taxon>Poritidae</taxon>
        <taxon>Porites</taxon>
    </lineage>
</organism>